<evidence type="ECO:0000313" key="2">
    <source>
        <dbReference type="Proteomes" id="UP000183569"/>
    </source>
</evidence>
<sequence length="109" mass="12566">MSTVVGSVQTSYHPEYISPSCLFTAMFFTGSPENDEQLLAELSVAGIQVRTDDVVFDMSHDFQAYIFAHSMGDYVRFRFNDFNSSKDVYKVHQYLKSQVGRTIRVYVNW</sequence>
<proteinExistence type="predicted"/>
<dbReference type="RefSeq" id="WP_040016505.1">
    <property type="nucleotide sequence ID" value="NZ_FMUI01000012.1"/>
</dbReference>
<dbReference type="Proteomes" id="UP000183569">
    <property type="component" value="Unassembled WGS sequence"/>
</dbReference>
<organism evidence="1 2">
    <name type="scientific">Kosakonia sacchari</name>
    <dbReference type="NCBI Taxonomy" id="1158459"/>
    <lineage>
        <taxon>Bacteria</taxon>
        <taxon>Pseudomonadati</taxon>
        <taxon>Pseudomonadota</taxon>
        <taxon>Gammaproteobacteria</taxon>
        <taxon>Enterobacterales</taxon>
        <taxon>Enterobacteriaceae</taxon>
        <taxon>Kosakonia</taxon>
    </lineage>
</organism>
<dbReference type="GeneID" id="28310678"/>
<accession>A0A1G4YVH3</accession>
<dbReference type="AlphaFoldDB" id="A0A1G4YVH3"/>
<comment type="caution">
    <text evidence="1">The sequence shown here is derived from an EMBL/GenBank/DDBJ whole genome shotgun (WGS) entry which is preliminary data.</text>
</comment>
<gene>
    <name evidence="1" type="ORF">SAMN02927897_03491</name>
</gene>
<evidence type="ECO:0000313" key="1">
    <source>
        <dbReference type="EMBL" id="SCX57469.1"/>
    </source>
</evidence>
<dbReference type="EMBL" id="FMUI01000012">
    <property type="protein sequence ID" value="SCX57469.1"/>
    <property type="molecule type" value="Genomic_DNA"/>
</dbReference>
<reference evidence="1 2" key="1">
    <citation type="submission" date="2016-10" db="EMBL/GenBank/DDBJ databases">
        <authorList>
            <person name="Varghese N."/>
            <person name="Submissions S."/>
        </authorList>
    </citation>
    <scope>NUCLEOTIDE SEQUENCE [LARGE SCALE GENOMIC DNA]</scope>
    <source>
        <strain evidence="1 2">CGMCC 1.12102</strain>
    </source>
</reference>
<protein>
    <submittedName>
        <fullName evidence="1">Uncharacterized protein</fullName>
    </submittedName>
</protein>
<name>A0A1G4YVH3_9ENTR</name>